<dbReference type="Proteomes" id="UP000031518">
    <property type="component" value="Unassembled WGS sequence"/>
</dbReference>
<keyword evidence="4" id="KW-0720">Serine protease</keyword>
<dbReference type="InterPro" id="IPR009003">
    <property type="entry name" value="Peptidase_S1_PA"/>
</dbReference>
<dbReference type="PANTHER" id="PTHR43343">
    <property type="entry name" value="PEPTIDASE S12"/>
    <property type="match status" value="1"/>
</dbReference>
<dbReference type="PROSITE" id="PS50106">
    <property type="entry name" value="PDZ"/>
    <property type="match status" value="1"/>
</dbReference>
<evidence type="ECO:0000256" key="3">
    <source>
        <dbReference type="ARBA" id="ARBA00022801"/>
    </source>
</evidence>
<dbReference type="FunFam" id="2.40.10.10:FF:000001">
    <property type="entry name" value="Periplasmic serine protease DegS"/>
    <property type="match status" value="1"/>
</dbReference>
<protein>
    <submittedName>
        <fullName evidence="7">Trypsin-like serine protease with C-terminal PDZ domain</fullName>
    </submittedName>
</protein>
<comment type="similarity">
    <text evidence="1">Belongs to the peptidase S1C family.</text>
</comment>
<evidence type="ECO:0000313" key="8">
    <source>
        <dbReference type="Proteomes" id="UP000031518"/>
    </source>
</evidence>
<feature type="domain" description="PDZ" evidence="6">
    <location>
        <begin position="282"/>
        <end position="345"/>
    </location>
</feature>
<dbReference type="Pfam" id="PF13365">
    <property type="entry name" value="Trypsin_2"/>
    <property type="match status" value="1"/>
</dbReference>
<dbReference type="EMBL" id="CBXV010000002">
    <property type="protein sequence ID" value="CDM64695.1"/>
    <property type="molecule type" value="Genomic_DNA"/>
</dbReference>
<feature type="transmembrane region" description="Helical" evidence="5">
    <location>
        <begin position="20"/>
        <end position="39"/>
    </location>
</feature>
<accession>A0A0B6WX13</accession>
<evidence type="ECO:0000256" key="2">
    <source>
        <dbReference type="ARBA" id="ARBA00022670"/>
    </source>
</evidence>
<dbReference type="SUPFAM" id="SSF50494">
    <property type="entry name" value="Trypsin-like serine proteases"/>
    <property type="match status" value="1"/>
</dbReference>
<evidence type="ECO:0000259" key="6">
    <source>
        <dbReference type="PROSITE" id="PS50106"/>
    </source>
</evidence>
<sequence>MVDRLRPKITYQLSVRQILLIALTSAFVAAIVISSLNYWNRRFQSNGAPFSETPPAGITDPSVATDERNNIEIYRAVSPGVVSITSISGGRSLFDPVPREGTGSGSVIDEEGHILTNDHVIADARQVLVSFGGDKVYRARVVGRDPDTDLAVIKVDNVPRNLLRVIPFGDSDQLVVGQKVLAIGNPFGFDRTLTTGIISGLQRPIYSQATGRLIEAIQTDASINPGNSGGPLLDSHGRMIGINSQIISPSGAFAGVGFAVPINVAKRVVPQLINNGYVIRPKLGIYTRDVRPELGLPIDEGVIIVQVEQGGSAAAAGLRGISVTPDGDYVLGDIIVAIDGERVRNRDDLTRILDRHEVGDVVQVEVWRDGNRVRVPVRLLPERRSLFRR</sequence>
<dbReference type="SMART" id="SM00228">
    <property type="entry name" value="PDZ"/>
    <property type="match status" value="1"/>
</dbReference>
<dbReference type="OrthoDB" id="9758917at2"/>
<keyword evidence="2 7" id="KW-0645">Protease</keyword>
<dbReference type="Pfam" id="PF13180">
    <property type="entry name" value="PDZ_2"/>
    <property type="match status" value="1"/>
</dbReference>
<dbReference type="PANTHER" id="PTHR43343:SF3">
    <property type="entry name" value="PROTEASE DO-LIKE 8, CHLOROPLASTIC"/>
    <property type="match status" value="1"/>
</dbReference>
<dbReference type="Gene3D" id="2.40.10.120">
    <property type="match status" value="1"/>
</dbReference>
<dbReference type="SUPFAM" id="SSF50156">
    <property type="entry name" value="PDZ domain-like"/>
    <property type="match status" value="1"/>
</dbReference>
<reference evidence="7 8" key="2">
    <citation type="submission" date="2015-01" db="EMBL/GenBank/DDBJ databases">
        <title>Complete genome sequence of Pyrinomonas methylaliphatogenes type strain K22T.</title>
        <authorList>
            <person name="Lee K.C.Y."/>
            <person name="Power J.F."/>
            <person name="Dunfield P.F."/>
            <person name="Morgan X.C."/>
            <person name="Huttenhower C."/>
            <person name="Stott M.B."/>
        </authorList>
    </citation>
    <scope>NUCLEOTIDE SEQUENCE [LARGE SCALE GENOMIC DNA]</scope>
    <source>
        <strain evidence="7 8">K22</strain>
    </source>
</reference>
<dbReference type="InterPro" id="IPR001478">
    <property type="entry name" value="PDZ"/>
</dbReference>
<dbReference type="GO" id="GO:0006508">
    <property type="term" value="P:proteolysis"/>
    <property type="evidence" value="ECO:0007669"/>
    <property type="project" value="UniProtKB-KW"/>
</dbReference>
<keyword evidence="5" id="KW-0812">Transmembrane</keyword>
<proteinExistence type="inferred from homology"/>
<reference evidence="7 8" key="1">
    <citation type="submission" date="2013-12" db="EMBL/GenBank/DDBJ databases">
        <authorList>
            <person name="Stott M."/>
        </authorList>
    </citation>
    <scope>NUCLEOTIDE SEQUENCE [LARGE SCALE GENOMIC DNA]</scope>
    <source>
        <strain evidence="7 8">K22</strain>
    </source>
</reference>
<dbReference type="GO" id="GO:0004252">
    <property type="term" value="F:serine-type endopeptidase activity"/>
    <property type="evidence" value="ECO:0007669"/>
    <property type="project" value="InterPro"/>
</dbReference>
<keyword evidence="5" id="KW-0472">Membrane</keyword>
<evidence type="ECO:0000313" key="7">
    <source>
        <dbReference type="EMBL" id="CDM64695.1"/>
    </source>
</evidence>
<keyword evidence="5" id="KW-1133">Transmembrane helix</keyword>
<dbReference type="Gene3D" id="2.30.42.10">
    <property type="match status" value="1"/>
</dbReference>
<dbReference type="RefSeq" id="WP_060635294.1">
    <property type="nucleotide sequence ID" value="NZ_CBXV010000002.1"/>
</dbReference>
<dbReference type="InterPro" id="IPR051201">
    <property type="entry name" value="Chloro_Bact_Ser_Proteases"/>
</dbReference>
<organism evidence="7 8">
    <name type="scientific">Pyrinomonas methylaliphatogenes</name>
    <dbReference type="NCBI Taxonomy" id="454194"/>
    <lineage>
        <taxon>Bacteria</taxon>
        <taxon>Pseudomonadati</taxon>
        <taxon>Acidobacteriota</taxon>
        <taxon>Blastocatellia</taxon>
        <taxon>Blastocatellales</taxon>
        <taxon>Pyrinomonadaceae</taxon>
        <taxon>Pyrinomonas</taxon>
    </lineage>
</organism>
<evidence type="ECO:0000256" key="5">
    <source>
        <dbReference type="SAM" id="Phobius"/>
    </source>
</evidence>
<dbReference type="InterPro" id="IPR036034">
    <property type="entry name" value="PDZ_sf"/>
</dbReference>
<gene>
    <name evidence="7" type="ORF">PYK22_00690</name>
</gene>
<evidence type="ECO:0000256" key="4">
    <source>
        <dbReference type="ARBA" id="ARBA00022825"/>
    </source>
</evidence>
<evidence type="ECO:0000256" key="1">
    <source>
        <dbReference type="ARBA" id="ARBA00010541"/>
    </source>
</evidence>
<keyword evidence="8" id="KW-1185">Reference proteome</keyword>
<dbReference type="InterPro" id="IPR001940">
    <property type="entry name" value="Peptidase_S1C"/>
</dbReference>
<dbReference type="PRINTS" id="PR00834">
    <property type="entry name" value="PROTEASES2C"/>
</dbReference>
<dbReference type="AlphaFoldDB" id="A0A0B6WX13"/>
<keyword evidence="3" id="KW-0378">Hydrolase</keyword>
<dbReference type="STRING" id="454194.PYK22_00690"/>
<name>A0A0B6WX13_9BACT</name>